<protein>
    <submittedName>
        <fullName evidence="4">GDP-mannose-dependent alpha-(1-6)-phosphatidylinositol monomannoside mannosyltransferase</fullName>
        <ecNumber evidence="4">2.4.1.57</ecNumber>
    </submittedName>
</protein>
<evidence type="ECO:0000313" key="5">
    <source>
        <dbReference type="Proteomes" id="UP000181901"/>
    </source>
</evidence>
<keyword evidence="4" id="KW-0808">Transferase</keyword>
<dbReference type="RefSeq" id="WP_071547335.1">
    <property type="nucleotide sequence ID" value="NZ_LKAQ01000005.1"/>
</dbReference>
<gene>
    <name evidence="4" type="primary">pimB_5</name>
    <name evidence="4" type="ORF">BerOc1_03661</name>
</gene>
<dbReference type="OrthoDB" id="9775208at2"/>
<evidence type="ECO:0000259" key="3">
    <source>
        <dbReference type="Pfam" id="PF13439"/>
    </source>
</evidence>
<keyword evidence="4" id="KW-0328">Glycosyltransferase</keyword>
<evidence type="ECO:0000259" key="2">
    <source>
        <dbReference type="Pfam" id="PF00534"/>
    </source>
</evidence>
<dbReference type="Proteomes" id="UP000181901">
    <property type="component" value="Unassembled WGS sequence"/>
</dbReference>
<keyword evidence="5" id="KW-1185">Reference proteome</keyword>
<dbReference type="InterPro" id="IPR028098">
    <property type="entry name" value="Glyco_trans_4-like_N"/>
</dbReference>
<dbReference type="InterPro" id="IPR001296">
    <property type="entry name" value="Glyco_trans_1"/>
</dbReference>
<reference evidence="4 5" key="1">
    <citation type="submission" date="2015-09" db="EMBL/GenBank/DDBJ databases">
        <title>Genome of Desulfovibrio dechloracetivorans BerOc1, a mercury methylating strain isolated from highly hydrocarbons and metals contaminated coastal sediments.</title>
        <authorList>
            <person name="Goni Urriza M."/>
            <person name="Gassie C."/>
            <person name="Bouchez O."/>
            <person name="Klopp C."/>
            <person name="Ranchou-Peyruse A."/>
            <person name="Remy G."/>
        </authorList>
    </citation>
    <scope>NUCLEOTIDE SEQUENCE [LARGE SCALE GENOMIC DNA]</scope>
    <source>
        <strain evidence="4 5">BerOc1</strain>
    </source>
</reference>
<dbReference type="Gene3D" id="3.40.50.2000">
    <property type="entry name" value="Glycogen Phosphorylase B"/>
    <property type="match status" value="2"/>
</dbReference>
<dbReference type="PANTHER" id="PTHR45947">
    <property type="entry name" value="SULFOQUINOVOSYL TRANSFERASE SQD2"/>
    <property type="match status" value="1"/>
</dbReference>
<evidence type="ECO:0000256" key="1">
    <source>
        <dbReference type="SAM" id="Phobius"/>
    </source>
</evidence>
<name>A0A1J5MSQ8_9BACT</name>
<sequence length="410" mass="45757">MKTDGKTDETKRILVLTSTFPRFEADHTPPFVYELSKRLATSFDVLVLAPYGVGARKDEQCDGMTIHRFNYWPFPERVTDGAMLPALKRNRLLWLQLPFFLLFQLAATIRMIRRFNPHYIHAHWVVPQGAAAVLARFLTRSRCKIVNTSHGADLNGLRSLDGLKRFFLNRCDYATAVSKELRQLISDIGVRPSLECPVIPMGADSANFTSSADNGELKKQLGLEGEVLLFVGRLSEKKGIEYLIKAMPDILGAHPKARLLIIGSGELEKGLKELARRTEGAEGSILFLGPKPNRELPQYLAVADMFVGPSIVARDGDCEGAPVVLVESMLSGCLTLASDLPTIDATIEDKVTGYRFKSKDPQAISDCVLHALNNPQEAEAIRKRGQQYARDNFSWDVCGERYKQIFFSLQ</sequence>
<accession>A0A1J5MSQ8</accession>
<dbReference type="AlphaFoldDB" id="A0A1J5MSQ8"/>
<feature type="domain" description="Glycosyltransferase subfamily 4-like N-terminal" evidence="3">
    <location>
        <begin position="31"/>
        <end position="204"/>
    </location>
</feature>
<proteinExistence type="predicted"/>
<dbReference type="EC" id="2.4.1.57" evidence="4"/>
<keyword evidence="1" id="KW-0812">Transmembrane</keyword>
<feature type="domain" description="Glycosyl transferase family 1" evidence="2">
    <location>
        <begin position="219"/>
        <end position="387"/>
    </location>
</feature>
<dbReference type="CDD" id="cd03801">
    <property type="entry name" value="GT4_PimA-like"/>
    <property type="match status" value="1"/>
</dbReference>
<feature type="transmembrane region" description="Helical" evidence="1">
    <location>
        <begin position="92"/>
        <end position="112"/>
    </location>
</feature>
<organism evidence="4 5">
    <name type="scientific">Pseudodesulfovibrio hydrargyri</name>
    <dbReference type="NCBI Taxonomy" id="2125990"/>
    <lineage>
        <taxon>Bacteria</taxon>
        <taxon>Pseudomonadati</taxon>
        <taxon>Thermodesulfobacteriota</taxon>
        <taxon>Desulfovibrionia</taxon>
        <taxon>Desulfovibrionales</taxon>
        <taxon>Desulfovibrionaceae</taxon>
    </lineage>
</organism>
<dbReference type="Pfam" id="PF13439">
    <property type="entry name" value="Glyco_transf_4"/>
    <property type="match status" value="1"/>
</dbReference>
<dbReference type="SUPFAM" id="SSF53756">
    <property type="entry name" value="UDP-Glycosyltransferase/glycogen phosphorylase"/>
    <property type="match status" value="1"/>
</dbReference>
<dbReference type="InterPro" id="IPR050194">
    <property type="entry name" value="Glycosyltransferase_grp1"/>
</dbReference>
<keyword evidence="1" id="KW-1133">Transmembrane helix</keyword>
<evidence type="ECO:0000313" key="4">
    <source>
        <dbReference type="EMBL" id="OIQ48908.1"/>
    </source>
</evidence>
<dbReference type="PANTHER" id="PTHR45947:SF3">
    <property type="entry name" value="SULFOQUINOVOSYL TRANSFERASE SQD2"/>
    <property type="match status" value="1"/>
</dbReference>
<dbReference type="EMBL" id="LKAQ01000005">
    <property type="protein sequence ID" value="OIQ48908.1"/>
    <property type="molecule type" value="Genomic_DNA"/>
</dbReference>
<comment type="caution">
    <text evidence="4">The sequence shown here is derived from an EMBL/GenBank/DDBJ whole genome shotgun (WGS) entry which is preliminary data.</text>
</comment>
<keyword evidence="1" id="KW-0472">Membrane</keyword>
<dbReference type="GO" id="GO:0016757">
    <property type="term" value="F:glycosyltransferase activity"/>
    <property type="evidence" value="ECO:0007669"/>
    <property type="project" value="UniProtKB-KW"/>
</dbReference>
<dbReference type="Pfam" id="PF00534">
    <property type="entry name" value="Glycos_transf_1"/>
    <property type="match status" value="1"/>
</dbReference>